<dbReference type="InterPro" id="IPR051198">
    <property type="entry name" value="BchE-like"/>
</dbReference>
<keyword evidence="2" id="KW-0949">S-adenosyl-L-methionine</keyword>
<dbReference type="SFLD" id="SFLDS00029">
    <property type="entry name" value="Radical_SAM"/>
    <property type="match status" value="1"/>
</dbReference>
<reference evidence="7 8" key="1">
    <citation type="submission" date="2018-06" db="EMBL/GenBank/DDBJ databases">
        <title>Genomic Encyclopedia of Archaeal and Bacterial Type Strains, Phase II (KMG-II): from individual species to whole genera.</title>
        <authorList>
            <person name="Goeker M."/>
        </authorList>
    </citation>
    <scope>NUCLEOTIDE SEQUENCE [LARGE SCALE GENOMIC DNA]</scope>
    <source>
        <strain evidence="7 8">DSM 6779</strain>
    </source>
</reference>
<dbReference type="InterPro" id="IPR058240">
    <property type="entry name" value="rSAM_sf"/>
</dbReference>
<dbReference type="Gene3D" id="3.80.30.20">
    <property type="entry name" value="tm_1862 like domain"/>
    <property type="match status" value="1"/>
</dbReference>
<dbReference type="AlphaFoldDB" id="A0A2W7NJA9"/>
<dbReference type="SFLD" id="SFLDG01082">
    <property type="entry name" value="B12-binding_domain_containing"/>
    <property type="match status" value="1"/>
</dbReference>
<dbReference type="GO" id="GO:0003824">
    <property type="term" value="F:catalytic activity"/>
    <property type="evidence" value="ECO:0007669"/>
    <property type="project" value="InterPro"/>
</dbReference>
<evidence type="ECO:0000313" key="7">
    <source>
        <dbReference type="EMBL" id="PZX20338.1"/>
    </source>
</evidence>
<protein>
    <recommendedName>
        <fullName evidence="6">Radical SAM core domain-containing protein</fullName>
    </recommendedName>
</protein>
<dbReference type="InterPro" id="IPR023404">
    <property type="entry name" value="rSAM_horseshoe"/>
</dbReference>
<feature type="domain" description="Radical SAM core" evidence="6">
    <location>
        <begin position="343"/>
        <end position="574"/>
    </location>
</feature>
<comment type="cofactor">
    <cofactor evidence="1">
        <name>[4Fe-4S] cluster</name>
        <dbReference type="ChEBI" id="CHEBI:49883"/>
    </cofactor>
</comment>
<evidence type="ECO:0000256" key="1">
    <source>
        <dbReference type="ARBA" id="ARBA00001966"/>
    </source>
</evidence>
<evidence type="ECO:0000259" key="6">
    <source>
        <dbReference type="PROSITE" id="PS51918"/>
    </source>
</evidence>
<dbReference type="SMART" id="SM00729">
    <property type="entry name" value="Elp3"/>
    <property type="match status" value="1"/>
</dbReference>
<name>A0A2W7NJA9_9BACT</name>
<dbReference type="PROSITE" id="PS51918">
    <property type="entry name" value="RADICAL_SAM"/>
    <property type="match status" value="1"/>
</dbReference>
<keyword evidence="8" id="KW-1185">Reference proteome</keyword>
<proteinExistence type="predicted"/>
<evidence type="ECO:0000256" key="5">
    <source>
        <dbReference type="ARBA" id="ARBA00023014"/>
    </source>
</evidence>
<dbReference type="Proteomes" id="UP000249239">
    <property type="component" value="Unassembled WGS sequence"/>
</dbReference>
<organism evidence="7 8">
    <name type="scientific">Breznakibacter xylanolyticus</name>
    <dbReference type="NCBI Taxonomy" id="990"/>
    <lineage>
        <taxon>Bacteria</taxon>
        <taxon>Pseudomonadati</taxon>
        <taxon>Bacteroidota</taxon>
        <taxon>Bacteroidia</taxon>
        <taxon>Marinilabiliales</taxon>
        <taxon>Marinilabiliaceae</taxon>
        <taxon>Breznakibacter</taxon>
    </lineage>
</organism>
<accession>A0A2W7NJA9</accession>
<keyword evidence="5" id="KW-0411">Iron-sulfur</keyword>
<dbReference type="RefSeq" id="WP_111444071.1">
    <property type="nucleotide sequence ID" value="NZ_QKZK01000002.1"/>
</dbReference>
<dbReference type="OrthoDB" id="9801424at2"/>
<dbReference type="GO" id="GO:0046872">
    <property type="term" value="F:metal ion binding"/>
    <property type="evidence" value="ECO:0007669"/>
    <property type="project" value="UniProtKB-KW"/>
</dbReference>
<evidence type="ECO:0000256" key="4">
    <source>
        <dbReference type="ARBA" id="ARBA00023004"/>
    </source>
</evidence>
<gene>
    <name evidence="7" type="ORF">LX69_00335</name>
</gene>
<dbReference type="GO" id="GO:0005829">
    <property type="term" value="C:cytosol"/>
    <property type="evidence" value="ECO:0007669"/>
    <property type="project" value="TreeGrafter"/>
</dbReference>
<evidence type="ECO:0000256" key="3">
    <source>
        <dbReference type="ARBA" id="ARBA00022723"/>
    </source>
</evidence>
<keyword evidence="3" id="KW-0479">Metal-binding</keyword>
<dbReference type="PANTHER" id="PTHR43409:SF7">
    <property type="entry name" value="BLL1977 PROTEIN"/>
    <property type="match status" value="1"/>
</dbReference>
<dbReference type="EMBL" id="QKZK01000002">
    <property type="protein sequence ID" value="PZX20338.1"/>
    <property type="molecule type" value="Genomic_DNA"/>
</dbReference>
<evidence type="ECO:0000313" key="8">
    <source>
        <dbReference type="Proteomes" id="UP000249239"/>
    </source>
</evidence>
<dbReference type="GO" id="GO:0051536">
    <property type="term" value="F:iron-sulfur cluster binding"/>
    <property type="evidence" value="ECO:0007669"/>
    <property type="project" value="UniProtKB-KW"/>
</dbReference>
<evidence type="ECO:0000256" key="2">
    <source>
        <dbReference type="ARBA" id="ARBA00022691"/>
    </source>
</evidence>
<dbReference type="InterPro" id="IPR007197">
    <property type="entry name" value="rSAM"/>
</dbReference>
<dbReference type="InterPro" id="IPR006638">
    <property type="entry name" value="Elp3/MiaA/NifB-like_rSAM"/>
</dbReference>
<dbReference type="SUPFAM" id="SSF102114">
    <property type="entry name" value="Radical SAM enzymes"/>
    <property type="match status" value="1"/>
</dbReference>
<keyword evidence="4" id="KW-0408">Iron</keyword>
<comment type="caution">
    <text evidence="7">The sequence shown here is derived from an EMBL/GenBank/DDBJ whole genome shotgun (WGS) entry which is preliminary data.</text>
</comment>
<dbReference type="PANTHER" id="PTHR43409">
    <property type="entry name" value="ANAEROBIC MAGNESIUM-PROTOPORPHYRIN IX MONOMETHYL ESTER CYCLASE-RELATED"/>
    <property type="match status" value="1"/>
</dbReference>
<sequence>MKILLITPPLTQLNTPYPATPYLKGYLKQQGHEVMQADLGIELIDRLFSRRGLQQVFDAAATTLHKKSPVHFKQMIARKDEYLFCIEGVMRFLQGRDATLATRIADTSFLPQGRRFAQMADIDWAFGAIGITERARHMATLFIEDLADLIQHFITPHFGLSRYAERLCMRMPEFEPLHHILQQPGNLIDTMLVELLEAKLATFAPQLVGFSIPFPGNLMGALQCGKRIRQNHSHIKIAWGGGYVNTELRQLSDALVFDYTDYVLLDDGEPSLKALVSHLENNTSPNTLHHTFYKNEDGKVAFVPGHPKIHIAFDHVPAPDYTDLPLHLYISTIELTNPMHKLWSDGRWNKLTLAHGCYWAKCAFCDTSLPYIGCYEPASATTLCDHIESIIAQTGTSGFHFTDEAAPPKLLRELSNEIIRRGLVISWWTNIRFEKSYTSELCALMSKAGCIAVSGGIEVASNRLLKVMNKGVTIEQAATTAHHLTGHDIMVHAYLMYGFPTQSVQETIDGLEMVRQMFDAGILQSAFWHRYAMTLHSPSGIEPEKFGATRIPVPTASFANNEIAFTDHQHIDLDMLGEGLRKATYNYMHGLGLEMPLREWFAGKTPSTKIKPNWFDSIVQS</sequence>